<evidence type="ECO:0000313" key="3">
    <source>
        <dbReference type="EMBL" id="MDR7192656.1"/>
    </source>
</evidence>
<feature type="transmembrane region" description="Helical" evidence="1">
    <location>
        <begin position="848"/>
        <end position="866"/>
    </location>
</feature>
<feature type="transmembrane region" description="Helical" evidence="1">
    <location>
        <begin position="786"/>
        <end position="810"/>
    </location>
</feature>
<dbReference type="InterPro" id="IPR048126">
    <property type="entry name" value="Toxin_VasX"/>
</dbReference>
<accession>A0ABU1XX40</accession>
<dbReference type="CDD" id="cd20707">
    <property type="entry name" value="MIX_III"/>
    <property type="match status" value="1"/>
</dbReference>
<dbReference type="EMBL" id="JAVDWO010000004">
    <property type="protein sequence ID" value="MDR7192656.1"/>
    <property type="molecule type" value="Genomic_DNA"/>
</dbReference>
<dbReference type="RefSeq" id="WP_310233882.1">
    <property type="nucleotide sequence ID" value="NZ_JAVDWO010000004.1"/>
</dbReference>
<evidence type="ECO:0000256" key="1">
    <source>
        <dbReference type="SAM" id="Phobius"/>
    </source>
</evidence>
<dbReference type="Pfam" id="PF20249">
    <property type="entry name" value="VasX_N"/>
    <property type="match status" value="1"/>
</dbReference>
<organism evidence="3 4">
    <name type="scientific">Luteimonas terrae</name>
    <dbReference type="NCBI Taxonomy" id="1530191"/>
    <lineage>
        <taxon>Bacteria</taxon>
        <taxon>Pseudomonadati</taxon>
        <taxon>Pseudomonadota</taxon>
        <taxon>Gammaproteobacteria</taxon>
        <taxon>Lysobacterales</taxon>
        <taxon>Lysobacteraceae</taxon>
        <taxon>Luteimonas</taxon>
    </lineage>
</organism>
<dbReference type="NCBIfam" id="NF041559">
    <property type="entry name" value="BTH_I2691_fam"/>
    <property type="match status" value="1"/>
</dbReference>
<dbReference type="InterPro" id="IPR046864">
    <property type="entry name" value="VasX_N"/>
</dbReference>
<proteinExistence type="predicted"/>
<gene>
    <name evidence="3" type="ORF">J2W68_001370</name>
</gene>
<dbReference type="Proteomes" id="UP001256588">
    <property type="component" value="Unassembled WGS sequence"/>
</dbReference>
<keyword evidence="1" id="KW-0812">Transmembrane</keyword>
<keyword evidence="4" id="KW-1185">Reference proteome</keyword>
<keyword evidence="1" id="KW-1133">Transmembrane helix</keyword>
<comment type="caution">
    <text evidence="3">The sequence shown here is derived from an EMBL/GenBank/DDBJ whole genome shotgun (WGS) entry which is preliminary data.</text>
</comment>
<sequence length="906" mass="97979">MTTTDQPQQTPCPNCTKFGLPILPARYAVARHDDSVRTKAPQLEAPFGDGVQSIELPDAAAYTLRLLRSGYLYVFNESRDEWAAYQSDNYGDLTEFDIRDPSPPPQEDGPQAVCSRHGASALAKCIVIPDAKQTTVLWLAFSGTPWTPAVFARHRQASYRQRHMRQIDAGAWAATPTPQPHVDSLYRAADQVSDFKLAADYRPQTDDPRGIPTLATVSVQPGARPFDHSMSDCVALDQGQVDQLRSKAREAAHQMTPDHPQGVTPALIALDDPIGIAADINQLVLERIVEWEQEPERQEKKACASAVISLREAIRNGALEGEQHRRRDRAFVGRALVGVLAGPTARNQVMLPVDEWEDDWFKVEDEETVLRLGEESWEKYRKHLKDGDGYDVWLTQTYPTEQKAFYEAHLQALDDAFVWWLQAPQLHEHMICNFDPDDIDSGIQYQEAVAVMLQDAASRGVVYNHIARCLDEEDPEQPTAFVLRAQVWNQDKAVAAWKSAVASQGEGPSIDWGALSGGLFNALKELLDAQGAGKLTGAFENLAKYTEQLAGPLTAMVGRRVNGLATGAITQLPHKMQIGLLGALVKVEDPLVEIIDLVGHVSPQNASRALAATIAIQAGLPDRVSAGRPAREALRAGGAPTSGPGSVRFGYVVLANANQVRLMNALNIRAISPGDSYRAALPQHYRAHEFRGLLRQSIGNLGNRSLGLGVVGLIFAGGSLGQLSAEYKKAAAGERGLKAANFGASVVGVLGIGAEGVGAAGSKLPWFSQELATPNRFLLRNATTRAAVIAGVGRWLTGIGGVVMGGVTAVDGYNDRNLDATYGYTAMFAGVASIAAAIFIFAGIAAPVAIVLVIICAVVAVVVDWLKPDDTQRWLDKVMYFGNNISGVYPDLAAQSSAMTELQQVR</sequence>
<evidence type="ECO:0000259" key="2">
    <source>
        <dbReference type="Pfam" id="PF20249"/>
    </source>
</evidence>
<name>A0ABU1XX40_9GAMM</name>
<feature type="domain" description="Toxin VasX N-terminal region" evidence="2">
    <location>
        <begin position="12"/>
        <end position="172"/>
    </location>
</feature>
<evidence type="ECO:0000313" key="4">
    <source>
        <dbReference type="Proteomes" id="UP001256588"/>
    </source>
</evidence>
<feature type="transmembrane region" description="Helical" evidence="1">
    <location>
        <begin position="822"/>
        <end position="842"/>
    </location>
</feature>
<keyword evidence="1" id="KW-0472">Membrane</keyword>
<protein>
    <recommendedName>
        <fullName evidence="2">Toxin VasX N-terminal region domain-containing protein</fullName>
    </recommendedName>
</protein>
<reference evidence="3 4" key="1">
    <citation type="submission" date="2023-07" db="EMBL/GenBank/DDBJ databases">
        <title>Sorghum-associated microbial communities from plants grown in Nebraska, USA.</title>
        <authorList>
            <person name="Schachtman D."/>
        </authorList>
    </citation>
    <scope>NUCLEOTIDE SEQUENCE [LARGE SCALE GENOMIC DNA]</scope>
    <source>
        <strain evidence="3 4">4099</strain>
    </source>
</reference>